<organism evidence="2 3">
    <name type="scientific">Ktedonobacter robiniae</name>
    <dbReference type="NCBI Taxonomy" id="2778365"/>
    <lineage>
        <taxon>Bacteria</taxon>
        <taxon>Bacillati</taxon>
        <taxon>Chloroflexota</taxon>
        <taxon>Ktedonobacteria</taxon>
        <taxon>Ktedonobacterales</taxon>
        <taxon>Ktedonobacteraceae</taxon>
        <taxon>Ktedonobacter</taxon>
    </lineage>
</organism>
<gene>
    <name evidence="2" type="ORF">KSB_72960</name>
</gene>
<dbReference type="InterPro" id="IPR051049">
    <property type="entry name" value="Dienelactone_hydrolase-like"/>
</dbReference>
<dbReference type="EMBL" id="BNJG01000003">
    <property type="protein sequence ID" value="GHO58821.1"/>
    <property type="molecule type" value="Genomic_DNA"/>
</dbReference>
<comment type="caution">
    <text evidence="2">The sequence shown here is derived from an EMBL/GenBank/DDBJ whole genome shotgun (WGS) entry which is preliminary data.</text>
</comment>
<dbReference type="Gene3D" id="3.40.50.1820">
    <property type="entry name" value="alpha/beta hydrolase"/>
    <property type="match status" value="1"/>
</dbReference>
<dbReference type="PANTHER" id="PTHR46623:SF6">
    <property type="entry name" value="ALPHA_BETA-HYDROLASES SUPERFAMILY PROTEIN"/>
    <property type="match status" value="1"/>
</dbReference>
<dbReference type="Pfam" id="PF01738">
    <property type="entry name" value="DLH"/>
    <property type="match status" value="1"/>
</dbReference>
<accession>A0ABQ3V110</accession>
<evidence type="ECO:0000313" key="3">
    <source>
        <dbReference type="Proteomes" id="UP000654345"/>
    </source>
</evidence>
<sequence>MVQTQDVSFSAGKRQVQGYLARPEGEGPFPGVIVIHEIFGMNENIRDIARRFADVGYAALAVDLFSGRNRTVCMFRFMGQMFLKSLNNESLNDLKGSLTYLTEQPGIDDSRVGAIGFCMGGGFAIAWACTDERLKVVAPFYAANPRPLDAVKRACPVVGSYPDKDFTASQGHKLEQALEQYTIPHDIKIYPEAKHSFFNDQGRAYHAEASEDAWQRVMTFFEAQIGPVPV</sequence>
<proteinExistence type="predicted"/>
<evidence type="ECO:0000259" key="1">
    <source>
        <dbReference type="Pfam" id="PF01738"/>
    </source>
</evidence>
<keyword evidence="3" id="KW-1185">Reference proteome</keyword>
<evidence type="ECO:0000313" key="2">
    <source>
        <dbReference type="EMBL" id="GHO58821.1"/>
    </source>
</evidence>
<dbReference type="InterPro" id="IPR002925">
    <property type="entry name" value="Dienelactn_hydro"/>
</dbReference>
<dbReference type="Proteomes" id="UP000654345">
    <property type="component" value="Unassembled WGS sequence"/>
</dbReference>
<reference evidence="2 3" key="1">
    <citation type="journal article" date="2021" name="Int. J. Syst. Evol. Microbiol.">
        <title>Reticulibacter mediterranei gen. nov., sp. nov., within the new family Reticulibacteraceae fam. nov., and Ktedonospora formicarum gen. nov., sp. nov., Ktedonobacter robiniae sp. nov., Dictyobacter formicarum sp. nov. and Dictyobacter arantiisoli sp. nov., belonging to the class Ktedonobacteria.</title>
        <authorList>
            <person name="Yabe S."/>
            <person name="Zheng Y."/>
            <person name="Wang C.M."/>
            <person name="Sakai Y."/>
            <person name="Abe K."/>
            <person name="Yokota A."/>
            <person name="Donadio S."/>
            <person name="Cavaletti L."/>
            <person name="Monciardini P."/>
        </authorList>
    </citation>
    <scope>NUCLEOTIDE SEQUENCE [LARGE SCALE GENOMIC DNA]</scope>
    <source>
        <strain evidence="2 3">SOSP1-30</strain>
    </source>
</reference>
<dbReference type="InterPro" id="IPR029058">
    <property type="entry name" value="AB_hydrolase_fold"/>
</dbReference>
<dbReference type="RefSeq" id="WP_201375069.1">
    <property type="nucleotide sequence ID" value="NZ_BNJG01000003.1"/>
</dbReference>
<dbReference type="PANTHER" id="PTHR46623">
    <property type="entry name" value="CARBOXYMETHYLENEBUTENOLIDASE-RELATED"/>
    <property type="match status" value="1"/>
</dbReference>
<protein>
    <submittedName>
        <fullName evidence="2">Carboxymethylenebutenolidase</fullName>
    </submittedName>
</protein>
<name>A0ABQ3V110_9CHLR</name>
<feature type="domain" description="Dienelactone hydrolase" evidence="1">
    <location>
        <begin position="17"/>
        <end position="223"/>
    </location>
</feature>
<dbReference type="SUPFAM" id="SSF53474">
    <property type="entry name" value="alpha/beta-Hydrolases"/>
    <property type="match status" value="1"/>
</dbReference>